<protein>
    <submittedName>
        <fullName evidence="1">Uncharacterized protein</fullName>
    </submittedName>
</protein>
<gene>
    <name evidence="1" type="ORF">PILCRDRAFT_14457</name>
</gene>
<dbReference type="STRING" id="765440.A0A0C3F2Y9"/>
<reference evidence="2" key="2">
    <citation type="submission" date="2015-01" db="EMBL/GenBank/DDBJ databases">
        <title>Evolutionary Origins and Diversification of the Mycorrhizal Mutualists.</title>
        <authorList>
            <consortium name="DOE Joint Genome Institute"/>
            <consortium name="Mycorrhizal Genomics Consortium"/>
            <person name="Kohler A."/>
            <person name="Kuo A."/>
            <person name="Nagy L.G."/>
            <person name="Floudas D."/>
            <person name="Copeland A."/>
            <person name="Barry K.W."/>
            <person name="Cichocki N."/>
            <person name="Veneault-Fourrey C."/>
            <person name="LaButti K."/>
            <person name="Lindquist E.A."/>
            <person name="Lipzen A."/>
            <person name="Lundell T."/>
            <person name="Morin E."/>
            <person name="Murat C."/>
            <person name="Riley R."/>
            <person name="Ohm R."/>
            <person name="Sun H."/>
            <person name="Tunlid A."/>
            <person name="Henrissat B."/>
            <person name="Grigoriev I.V."/>
            <person name="Hibbett D.S."/>
            <person name="Martin F."/>
        </authorList>
    </citation>
    <scope>NUCLEOTIDE SEQUENCE [LARGE SCALE GENOMIC DNA]</scope>
    <source>
        <strain evidence="2">F 1598</strain>
    </source>
</reference>
<dbReference type="HOGENOM" id="CLU_080068_1_0_1"/>
<accession>A0A0C3F2Y9</accession>
<dbReference type="EMBL" id="KN833061">
    <property type="protein sequence ID" value="KIM74439.1"/>
    <property type="molecule type" value="Genomic_DNA"/>
</dbReference>
<proteinExistence type="predicted"/>
<sequence length="228" mass="25150">MPISHQSPDSLPDLVTISNSNSESDSFSFAPYNCTTAMSANTVATTLLKKDSTTVYIGEQGKPPVITSGKPMPDLLFDFKNGPFSYFAYKDLPEDKKVSRVAGGLQDGHVQTWYWLNCLTIDAGGFVNFMTTVCANWLDPGWEQEVKLLILSSSQGSMPVSDWIMLLECTNALIKGTTCELNDTELRNHIQSHVHPDTMSAATHAELHLIVDFPAYKHGLRMIDDACI</sequence>
<name>A0A0C3F2Y9_PILCF</name>
<dbReference type="Proteomes" id="UP000054166">
    <property type="component" value="Unassembled WGS sequence"/>
</dbReference>
<evidence type="ECO:0000313" key="2">
    <source>
        <dbReference type="Proteomes" id="UP000054166"/>
    </source>
</evidence>
<dbReference type="AlphaFoldDB" id="A0A0C3F2Y9"/>
<dbReference type="OrthoDB" id="2369050at2759"/>
<organism evidence="1 2">
    <name type="scientific">Piloderma croceum (strain F 1598)</name>
    <dbReference type="NCBI Taxonomy" id="765440"/>
    <lineage>
        <taxon>Eukaryota</taxon>
        <taxon>Fungi</taxon>
        <taxon>Dikarya</taxon>
        <taxon>Basidiomycota</taxon>
        <taxon>Agaricomycotina</taxon>
        <taxon>Agaricomycetes</taxon>
        <taxon>Agaricomycetidae</taxon>
        <taxon>Atheliales</taxon>
        <taxon>Atheliaceae</taxon>
        <taxon>Piloderma</taxon>
    </lineage>
</organism>
<dbReference type="InParanoid" id="A0A0C3F2Y9"/>
<keyword evidence="2" id="KW-1185">Reference proteome</keyword>
<reference evidence="1 2" key="1">
    <citation type="submission" date="2014-04" db="EMBL/GenBank/DDBJ databases">
        <authorList>
            <consortium name="DOE Joint Genome Institute"/>
            <person name="Kuo A."/>
            <person name="Tarkka M."/>
            <person name="Buscot F."/>
            <person name="Kohler A."/>
            <person name="Nagy L.G."/>
            <person name="Floudas D."/>
            <person name="Copeland A."/>
            <person name="Barry K.W."/>
            <person name="Cichocki N."/>
            <person name="Veneault-Fourrey C."/>
            <person name="LaButti K."/>
            <person name="Lindquist E.A."/>
            <person name="Lipzen A."/>
            <person name="Lundell T."/>
            <person name="Morin E."/>
            <person name="Murat C."/>
            <person name="Sun H."/>
            <person name="Tunlid A."/>
            <person name="Henrissat B."/>
            <person name="Grigoriev I.V."/>
            <person name="Hibbett D.S."/>
            <person name="Martin F."/>
            <person name="Nordberg H.P."/>
            <person name="Cantor M.N."/>
            <person name="Hua S.X."/>
        </authorList>
    </citation>
    <scope>NUCLEOTIDE SEQUENCE [LARGE SCALE GENOMIC DNA]</scope>
    <source>
        <strain evidence="1 2">F 1598</strain>
    </source>
</reference>
<evidence type="ECO:0000313" key="1">
    <source>
        <dbReference type="EMBL" id="KIM74439.1"/>
    </source>
</evidence>